<feature type="compositionally biased region" description="Polar residues" evidence="1">
    <location>
        <begin position="1557"/>
        <end position="1577"/>
    </location>
</feature>
<evidence type="ECO:0000313" key="3">
    <source>
        <dbReference type="Proteomes" id="UP000269793"/>
    </source>
</evidence>
<feature type="compositionally biased region" description="Low complexity" evidence="1">
    <location>
        <begin position="445"/>
        <end position="487"/>
    </location>
</feature>
<name>A0A3G2S2H2_MALR7</name>
<feature type="compositionally biased region" description="Low complexity" evidence="1">
    <location>
        <begin position="1655"/>
        <end position="1668"/>
    </location>
</feature>
<feature type="region of interest" description="Disordered" evidence="1">
    <location>
        <begin position="577"/>
        <end position="700"/>
    </location>
</feature>
<feature type="compositionally biased region" description="Polar residues" evidence="1">
    <location>
        <begin position="1112"/>
        <end position="1126"/>
    </location>
</feature>
<feature type="region of interest" description="Disordered" evidence="1">
    <location>
        <begin position="1359"/>
        <end position="1683"/>
    </location>
</feature>
<feature type="region of interest" description="Disordered" evidence="1">
    <location>
        <begin position="1005"/>
        <end position="1141"/>
    </location>
</feature>
<feature type="region of interest" description="Disordered" evidence="1">
    <location>
        <begin position="929"/>
        <end position="992"/>
    </location>
</feature>
<dbReference type="STRING" id="425264.A0A3G2S2H2"/>
<feature type="region of interest" description="Disordered" evidence="1">
    <location>
        <begin position="750"/>
        <end position="842"/>
    </location>
</feature>
<proteinExistence type="predicted"/>
<feature type="compositionally biased region" description="Low complexity" evidence="1">
    <location>
        <begin position="360"/>
        <end position="376"/>
    </location>
</feature>
<feature type="compositionally biased region" description="Polar residues" evidence="1">
    <location>
        <begin position="1038"/>
        <end position="1056"/>
    </location>
</feature>
<gene>
    <name evidence="2" type="ORF">DNF11_1215</name>
</gene>
<feature type="region of interest" description="Disordered" evidence="1">
    <location>
        <begin position="163"/>
        <end position="411"/>
    </location>
</feature>
<evidence type="ECO:0000313" key="2">
    <source>
        <dbReference type="EMBL" id="AYO42165.1"/>
    </source>
</evidence>
<keyword evidence="3" id="KW-1185">Reference proteome</keyword>
<organism evidence="2 3">
    <name type="scientific">Malassezia restricta (strain ATCC 96810 / NBRC 103918 / CBS 7877)</name>
    <name type="common">Seborrheic dermatitis infection agent</name>
    <dbReference type="NCBI Taxonomy" id="425264"/>
    <lineage>
        <taxon>Eukaryota</taxon>
        <taxon>Fungi</taxon>
        <taxon>Dikarya</taxon>
        <taxon>Basidiomycota</taxon>
        <taxon>Ustilaginomycotina</taxon>
        <taxon>Malasseziomycetes</taxon>
        <taxon>Malasseziales</taxon>
        <taxon>Malasseziaceae</taxon>
        <taxon>Malassezia</taxon>
    </lineage>
</organism>
<feature type="compositionally biased region" description="Polar residues" evidence="1">
    <location>
        <begin position="399"/>
        <end position="411"/>
    </location>
</feature>
<feature type="compositionally biased region" description="Pro residues" evidence="1">
    <location>
        <begin position="957"/>
        <end position="966"/>
    </location>
</feature>
<accession>A0A3G2S2H2</accession>
<feature type="region of interest" description="Disordered" evidence="1">
    <location>
        <begin position="1316"/>
        <end position="1335"/>
    </location>
</feature>
<feature type="compositionally biased region" description="Basic and acidic residues" evidence="1">
    <location>
        <begin position="1409"/>
        <end position="1425"/>
    </location>
</feature>
<evidence type="ECO:0000256" key="1">
    <source>
        <dbReference type="SAM" id="MobiDB-lite"/>
    </source>
</evidence>
<feature type="compositionally biased region" description="Basic and acidic residues" evidence="1">
    <location>
        <begin position="1616"/>
        <end position="1625"/>
    </location>
</feature>
<feature type="compositionally biased region" description="Low complexity" evidence="1">
    <location>
        <begin position="309"/>
        <end position="327"/>
    </location>
</feature>
<dbReference type="VEuPathDB" id="FungiDB:DNF11_1215"/>
<feature type="compositionally biased region" description="Low complexity" evidence="1">
    <location>
        <begin position="1443"/>
        <end position="1456"/>
    </location>
</feature>
<reference evidence="2 3" key="1">
    <citation type="submission" date="2018-10" db="EMBL/GenBank/DDBJ databases">
        <title>Complete genome sequence of Malassezia restricta CBS 7877.</title>
        <authorList>
            <person name="Morand S.C."/>
            <person name="Bertignac M."/>
            <person name="Iltis A."/>
            <person name="Kolder I."/>
            <person name="Pirovano W."/>
            <person name="Jourdain R."/>
            <person name="Clavaud C."/>
        </authorList>
    </citation>
    <scope>NUCLEOTIDE SEQUENCE [LARGE SCALE GENOMIC DNA]</scope>
    <source>
        <strain evidence="2 3">CBS 7877</strain>
    </source>
</reference>
<feature type="compositionally biased region" description="Low complexity" evidence="1">
    <location>
        <begin position="976"/>
        <end position="986"/>
    </location>
</feature>
<dbReference type="OrthoDB" id="3013446at2759"/>
<protein>
    <submittedName>
        <fullName evidence="2">Uncharacterized protein</fullName>
    </submittedName>
</protein>
<feature type="compositionally biased region" description="Basic and acidic residues" evidence="1">
    <location>
        <begin position="765"/>
        <end position="778"/>
    </location>
</feature>
<feature type="region of interest" description="Disordered" evidence="1">
    <location>
        <begin position="445"/>
        <end position="512"/>
    </location>
</feature>
<feature type="compositionally biased region" description="Basic and acidic residues" evidence="1">
    <location>
        <begin position="163"/>
        <end position="174"/>
    </location>
</feature>
<feature type="compositionally biased region" description="Polar residues" evidence="1">
    <location>
        <begin position="276"/>
        <end position="288"/>
    </location>
</feature>
<sequence length="1683" mass="181854">MDTDTPGIGINEFQHDVASQHMREREILEHNERAMWISPAEEADPPLPPDALINVRRAKNRLIESSLPIGTLKLDFCPSIDDADALEPGAMKENTDVVSRRESQSLHSDIALEEDASPVFDMRRWPLASPPPQHSPRVQSRGDMPPLPPDAALHVAIAKGRVAKDKSSIKRVSDSMEDDVVPNPVHDRPRMPHSAIRRTRPWPTSTFSQHSHRSYSPDDDELQSDYDPPSLRRTVSTVTIVRKTSTRPDIDRLPKMPPPRPKPQTMAPPPRPVEPVSSTENDWSTTFDSLDAFEPSSLDLLGEPKQMKPTSRSLPRTTRPDSSTSTTQMSQEDDSVESAFEAPLKVPPTPREPNKTSIRLLSQNSLSPEPLSPSSSVHRSMMMRAPLTPSYPLRDSPRSSEPTTVRSSTQTVLARDMCEINDVHSTPSTPAPAHSRAALLMTDSTPVSSSFSMPSAPTRSMPNLSSSSATSPRSSSPRTQLPSTAHVSPPPPPSWASTPPSGSPPASPPIVQGPAPYPGSYLSLMERVKMASSMNASTRHLAARGVPMYGSGMDDYVQTNQVLTSPAPAEIYSTGANVDEPEEHPVGQSKTNESEAPTVPSKDSVWLSDSGEGLGATVPPASGPVQTMPTMASTPSQPRSVPVSASNTFAMPSSSAAEAPPPPSMTGHEPAEPQPQGAKLPQPLPASEAPMRTSEPPQFSWNIMPVWPSAAVDTAKQGIPEEVSMADTSSATMFVRSDSELPTEAMRDMNLVQETNEQAPPAHVSEPKPLDPSEREEQPSLDEVAWSLLRQPNPETPLTQSLPGAMPSSEQHERPESNPFRQLQSSRDHSLAPEADLESDARSSLYTDVRTAQMMRNSADAPLAQSDVNENANAVWVKASAHDMRETLHLVSSKSEANVRMNKDTPALASNYKRDEYTHAAPLLVDDLAPTPRPSHSVLGAQTPDNERWTQSAAKATPPPASPLPSVPIVRNISHTPMSTPMTSSVPPEPQSEFLIDRRSKTPVNASDSLSWTRPSHAGQLSPPIPQAPGSPLLSMLGSPTNTHYPSAVSPTSQRAFSPLTFDSPRVPSKKLTYPPGTPVAAASPKAALPESIKNVETPPISTMPDGASPKSVFSTPYRTGSSSFRKQGVATPFEPSTPPMPIRAARNHLAPSSLTDSPAPQQQTAHPPILMPGGVKDLSDPLSDSSPPPVQFYEGIERKISKIRARAHSPSQYPGLQPQHSHVAPFELQNRSLVFPAGVDPRNPGSGFCVECMMRDEDMADVTVMDSDVWERASDADFYEAMKVEESIRARNKDPMQMPEFLSLAVAGTQSISPSTELTQGNLREHTTTSRLSPATKARSIFMFVSQQRHILGLEADDAATPSTSSPSRSQSALPVMPATTARRAAPQSPRTALDKSEARSITGASDARSEQPGRRRKSSETVRRARSTGRSQPASPETDLRSSSRTSGRSTPVRSPRKRAMQAVVAPTMRGEAPDAEADSRIEVGDESMTSTRAATPPRSPSGPSGSTRSMRRPTGRSASRPDVPKQQGRPATPPMPSPSADEFAPKVLAGFPRLTSTQSPQYGPDMSMNSTNASGADDTAMSVNPEMDDETDVLRRKSSQGHSLRGLFRKMAHRGDDAESMHSRKKRSSEYAPDVSFEDDGQKSFWKRLTRSPKSTSSHKSVKPSSTPPPPVPRLPTSEA</sequence>
<dbReference type="EMBL" id="CP033149">
    <property type="protein sequence ID" value="AYO42165.1"/>
    <property type="molecule type" value="Genomic_DNA"/>
</dbReference>
<feature type="compositionally biased region" description="Polar residues" evidence="1">
    <location>
        <begin position="1005"/>
        <end position="1014"/>
    </location>
</feature>
<feature type="compositionally biased region" description="Polar residues" evidence="1">
    <location>
        <begin position="233"/>
        <end position="243"/>
    </location>
</feature>
<dbReference type="Proteomes" id="UP000269793">
    <property type="component" value="Chromosome II"/>
</dbReference>
<feature type="compositionally biased region" description="Pro residues" evidence="1">
    <location>
        <begin position="255"/>
        <end position="273"/>
    </location>
</feature>
<feature type="compositionally biased region" description="Polar residues" evidence="1">
    <location>
        <begin position="624"/>
        <end position="649"/>
    </location>
</feature>
<feature type="compositionally biased region" description="Low complexity" evidence="1">
    <location>
        <begin position="1360"/>
        <end position="1374"/>
    </location>
</feature>